<dbReference type="Proteomes" id="UP000799754">
    <property type="component" value="Unassembled WGS sequence"/>
</dbReference>
<organism evidence="1 2">
    <name type="scientific">Macroventuria anomochaeta</name>
    <dbReference type="NCBI Taxonomy" id="301207"/>
    <lineage>
        <taxon>Eukaryota</taxon>
        <taxon>Fungi</taxon>
        <taxon>Dikarya</taxon>
        <taxon>Ascomycota</taxon>
        <taxon>Pezizomycotina</taxon>
        <taxon>Dothideomycetes</taxon>
        <taxon>Pleosporomycetidae</taxon>
        <taxon>Pleosporales</taxon>
        <taxon>Pleosporineae</taxon>
        <taxon>Didymellaceae</taxon>
        <taxon>Macroventuria</taxon>
    </lineage>
</organism>
<proteinExistence type="predicted"/>
<name>A0ACB6S491_9PLEO</name>
<dbReference type="EMBL" id="MU006712">
    <property type="protein sequence ID" value="KAF2628787.1"/>
    <property type="molecule type" value="Genomic_DNA"/>
</dbReference>
<sequence length="300" mass="32674">MAEGNQTVRVQRPNTISSWTGTQTAQHTGSKKAWAPRWYRYEAGPVRQTAHFRGNRDVLVQDAMNGFASVVQCLEQLSAIDCVEEQKQKRGLAMVTVLLMKRSVALAGALTFTQPSAVQKASSVHCSGAGWLRRIRVALHQTLIQPEPCIPPSSSSAPPLSKAFEVYTIKTTPISQGTCESTGIIGDKSRFPGTQGDCLASTPTSLELQHRLERSKVPRIRHQLSALRTIAYIKVVLLVTCASLARSNSTDKVALSFLVNTNGLTLKPAACRRSYKLRSTQQNVGNPVQNSLLGVHRTAA</sequence>
<gene>
    <name evidence="1" type="ORF">BU25DRAFT_420732</name>
</gene>
<evidence type="ECO:0000313" key="2">
    <source>
        <dbReference type="Proteomes" id="UP000799754"/>
    </source>
</evidence>
<comment type="caution">
    <text evidence="1">The sequence shown here is derived from an EMBL/GenBank/DDBJ whole genome shotgun (WGS) entry which is preliminary data.</text>
</comment>
<accession>A0ACB6S491</accession>
<evidence type="ECO:0000313" key="1">
    <source>
        <dbReference type="EMBL" id="KAF2628787.1"/>
    </source>
</evidence>
<reference evidence="1" key="1">
    <citation type="journal article" date="2020" name="Stud. Mycol.">
        <title>101 Dothideomycetes genomes: a test case for predicting lifestyles and emergence of pathogens.</title>
        <authorList>
            <person name="Haridas S."/>
            <person name="Albert R."/>
            <person name="Binder M."/>
            <person name="Bloem J."/>
            <person name="Labutti K."/>
            <person name="Salamov A."/>
            <person name="Andreopoulos B."/>
            <person name="Baker S."/>
            <person name="Barry K."/>
            <person name="Bills G."/>
            <person name="Bluhm B."/>
            <person name="Cannon C."/>
            <person name="Castanera R."/>
            <person name="Culley D."/>
            <person name="Daum C."/>
            <person name="Ezra D."/>
            <person name="Gonzalez J."/>
            <person name="Henrissat B."/>
            <person name="Kuo A."/>
            <person name="Liang C."/>
            <person name="Lipzen A."/>
            <person name="Lutzoni F."/>
            <person name="Magnuson J."/>
            <person name="Mondo S."/>
            <person name="Nolan M."/>
            <person name="Ohm R."/>
            <person name="Pangilinan J."/>
            <person name="Park H.-J."/>
            <person name="Ramirez L."/>
            <person name="Alfaro M."/>
            <person name="Sun H."/>
            <person name="Tritt A."/>
            <person name="Yoshinaga Y."/>
            <person name="Zwiers L.-H."/>
            <person name="Turgeon B."/>
            <person name="Goodwin S."/>
            <person name="Spatafora J."/>
            <person name="Crous P."/>
            <person name="Grigoriev I."/>
        </authorList>
    </citation>
    <scope>NUCLEOTIDE SEQUENCE</scope>
    <source>
        <strain evidence="1">CBS 525.71</strain>
    </source>
</reference>
<protein>
    <submittedName>
        <fullName evidence="1">Uncharacterized protein</fullName>
    </submittedName>
</protein>
<keyword evidence="2" id="KW-1185">Reference proteome</keyword>